<gene>
    <name evidence="1" type="ORF">BJY01DRAFT_211169</name>
</gene>
<protein>
    <submittedName>
        <fullName evidence="1">Uncharacterized protein</fullName>
    </submittedName>
</protein>
<organism evidence="1 2">
    <name type="scientific">Aspergillus pseudoustus</name>
    <dbReference type="NCBI Taxonomy" id="1810923"/>
    <lineage>
        <taxon>Eukaryota</taxon>
        <taxon>Fungi</taxon>
        <taxon>Dikarya</taxon>
        <taxon>Ascomycota</taxon>
        <taxon>Pezizomycotina</taxon>
        <taxon>Eurotiomycetes</taxon>
        <taxon>Eurotiomycetidae</taxon>
        <taxon>Eurotiales</taxon>
        <taxon>Aspergillaceae</taxon>
        <taxon>Aspergillus</taxon>
        <taxon>Aspergillus subgen. Nidulantes</taxon>
    </lineage>
</organism>
<evidence type="ECO:0000313" key="1">
    <source>
        <dbReference type="EMBL" id="KAL2849172.1"/>
    </source>
</evidence>
<comment type="caution">
    <text evidence="1">The sequence shown here is derived from an EMBL/GenBank/DDBJ whole genome shotgun (WGS) entry which is preliminary data.</text>
</comment>
<dbReference type="Proteomes" id="UP001610446">
    <property type="component" value="Unassembled WGS sequence"/>
</dbReference>
<reference evidence="1 2" key="1">
    <citation type="submission" date="2024-07" db="EMBL/GenBank/DDBJ databases">
        <title>Section-level genome sequencing and comparative genomics of Aspergillus sections Usti and Cavernicolus.</title>
        <authorList>
            <consortium name="Lawrence Berkeley National Laboratory"/>
            <person name="Nybo J.L."/>
            <person name="Vesth T.C."/>
            <person name="Theobald S."/>
            <person name="Frisvad J.C."/>
            <person name="Larsen T.O."/>
            <person name="Kjaerboelling I."/>
            <person name="Rothschild-Mancinelli K."/>
            <person name="Lyhne E.K."/>
            <person name="Kogle M.E."/>
            <person name="Barry K."/>
            <person name="Clum A."/>
            <person name="Na H."/>
            <person name="Ledsgaard L."/>
            <person name="Lin J."/>
            <person name="Lipzen A."/>
            <person name="Kuo A."/>
            <person name="Riley R."/>
            <person name="Mondo S."/>
            <person name="Labutti K."/>
            <person name="Haridas S."/>
            <person name="Pangalinan J."/>
            <person name="Salamov A.A."/>
            <person name="Simmons B.A."/>
            <person name="Magnuson J.K."/>
            <person name="Chen J."/>
            <person name="Drula E."/>
            <person name="Henrissat B."/>
            <person name="Wiebenga A."/>
            <person name="Lubbers R.J."/>
            <person name="Gomes A.C."/>
            <person name="Makela M.R."/>
            <person name="Stajich J."/>
            <person name="Grigoriev I.V."/>
            <person name="Mortensen U.H."/>
            <person name="De Vries R.P."/>
            <person name="Baker S.E."/>
            <person name="Andersen M.R."/>
        </authorList>
    </citation>
    <scope>NUCLEOTIDE SEQUENCE [LARGE SCALE GENOMIC DNA]</scope>
    <source>
        <strain evidence="1 2">CBS 123904</strain>
    </source>
</reference>
<name>A0ABR4KA58_9EURO</name>
<evidence type="ECO:0000313" key="2">
    <source>
        <dbReference type="Proteomes" id="UP001610446"/>
    </source>
</evidence>
<accession>A0ABR4KA58</accession>
<keyword evidence="2" id="KW-1185">Reference proteome</keyword>
<dbReference type="EMBL" id="JBFXLU010000045">
    <property type="protein sequence ID" value="KAL2849172.1"/>
    <property type="molecule type" value="Genomic_DNA"/>
</dbReference>
<proteinExistence type="predicted"/>
<sequence>MMWSSTLRIALSKSFNLFPFPVFSYPGLPFHFLWLCTSQLLTILIPAFPPSVACASFAPCFRLSSLLDENIDE</sequence>